<evidence type="ECO:0000256" key="7">
    <source>
        <dbReference type="ARBA" id="ARBA00022777"/>
    </source>
</evidence>
<dbReference type="GO" id="GO:0004798">
    <property type="term" value="F:dTMP kinase activity"/>
    <property type="evidence" value="ECO:0007669"/>
    <property type="project" value="UniProtKB-UniRule"/>
</dbReference>
<name>A0A0C5RCT8_9BACT</name>
<evidence type="ECO:0000256" key="4">
    <source>
        <dbReference type="ARBA" id="ARBA00022679"/>
    </source>
</evidence>
<dbReference type="SUPFAM" id="SSF52540">
    <property type="entry name" value="P-loop containing nucleoside triphosphate hydrolases"/>
    <property type="match status" value="1"/>
</dbReference>
<dbReference type="InterPro" id="IPR018094">
    <property type="entry name" value="Thymidylate_kinase"/>
</dbReference>
<evidence type="ECO:0000256" key="8">
    <source>
        <dbReference type="ARBA" id="ARBA00022840"/>
    </source>
</evidence>
<dbReference type="GO" id="GO:0006235">
    <property type="term" value="P:dTTP biosynthetic process"/>
    <property type="evidence" value="ECO:0007669"/>
    <property type="project" value="UniProtKB-UniRule"/>
</dbReference>
<evidence type="ECO:0000259" key="11">
    <source>
        <dbReference type="Pfam" id="PF02223"/>
    </source>
</evidence>
<gene>
    <name evidence="10" type="primary">tmk</name>
    <name evidence="12" type="ORF">JM47_03500</name>
</gene>
<dbReference type="InterPro" id="IPR039430">
    <property type="entry name" value="Thymidylate_kin-like_dom"/>
</dbReference>
<dbReference type="InterPro" id="IPR027417">
    <property type="entry name" value="P-loop_NTPase"/>
</dbReference>
<dbReference type="GO" id="GO:0006227">
    <property type="term" value="P:dUDP biosynthetic process"/>
    <property type="evidence" value="ECO:0007669"/>
    <property type="project" value="TreeGrafter"/>
</dbReference>
<keyword evidence="4 10" id="KW-0808">Transferase</keyword>
<dbReference type="Pfam" id="PF02223">
    <property type="entry name" value="Thymidylate_kin"/>
    <property type="match status" value="1"/>
</dbReference>
<evidence type="ECO:0000256" key="6">
    <source>
        <dbReference type="ARBA" id="ARBA00022741"/>
    </source>
</evidence>
<dbReference type="EC" id="2.7.4.9" evidence="2 10"/>
<keyword evidence="6 10" id="KW-0547">Nucleotide-binding</keyword>
<evidence type="ECO:0000313" key="13">
    <source>
        <dbReference type="Proteomes" id="UP000032261"/>
    </source>
</evidence>
<organism evidence="12 13">
    <name type="scientific">Ureaplasma diversum</name>
    <dbReference type="NCBI Taxonomy" id="42094"/>
    <lineage>
        <taxon>Bacteria</taxon>
        <taxon>Bacillati</taxon>
        <taxon>Mycoplasmatota</taxon>
        <taxon>Mycoplasmoidales</taxon>
        <taxon>Mycoplasmoidaceae</taxon>
        <taxon>Ureaplasma</taxon>
    </lineage>
</organism>
<comment type="similarity">
    <text evidence="1 10">Belongs to the thymidylate kinase family.</text>
</comment>
<keyword evidence="7 10" id="KW-0418">Kinase</keyword>
<dbReference type="KEGG" id="ude:JM47_03500"/>
<evidence type="ECO:0000256" key="3">
    <source>
        <dbReference type="ARBA" id="ARBA00017144"/>
    </source>
</evidence>
<feature type="domain" description="Thymidylate kinase-like" evidence="11">
    <location>
        <begin position="17"/>
        <end position="212"/>
    </location>
</feature>
<dbReference type="STRING" id="42094.JM47_03500"/>
<dbReference type="Gene3D" id="3.40.50.300">
    <property type="entry name" value="P-loop containing nucleotide triphosphate hydrolases"/>
    <property type="match status" value="1"/>
</dbReference>
<dbReference type="AlphaFoldDB" id="A0A0C5RCT8"/>
<protein>
    <recommendedName>
        <fullName evidence="3 10">Thymidylate kinase</fullName>
        <ecNumber evidence="2 10">2.7.4.9</ecNumber>
    </recommendedName>
    <alternativeName>
        <fullName evidence="10">dTMP kinase</fullName>
    </alternativeName>
</protein>
<dbReference type="CDD" id="cd01672">
    <property type="entry name" value="TMPK"/>
    <property type="match status" value="1"/>
</dbReference>
<dbReference type="PANTHER" id="PTHR10344">
    <property type="entry name" value="THYMIDYLATE KINASE"/>
    <property type="match status" value="1"/>
</dbReference>
<evidence type="ECO:0000313" key="12">
    <source>
        <dbReference type="EMBL" id="AJQ45706.1"/>
    </source>
</evidence>
<evidence type="ECO:0000256" key="5">
    <source>
        <dbReference type="ARBA" id="ARBA00022727"/>
    </source>
</evidence>
<comment type="function">
    <text evidence="10">Phosphorylation of dTMP to form dTDP in both de novo and salvage pathways of dTTP synthesis.</text>
</comment>
<accession>A0A0C5RCT8</accession>
<dbReference type="PANTHER" id="PTHR10344:SF4">
    <property type="entry name" value="UMP-CMP KINASE 2, MITOCHONDRIAL"/>
    <property type="match status" value="1"/>
</dbReference>
<dbReference type="EMBL" id="CP009770">
    <property type="protein sequence ID" value="AJQ45706.1"/>
    <property type="molecule type" value="Genomic_DNA"/>
</dbReference>
<dbReference type="NCBIfam" id="TIGR00041">
    <property type="entry name" value="DTMP_kinase"/>
    <property type="match status" value="1"/>
</dbReference>
<dbReference type="HAMAP" id="MF_00165">
    <property type="entry name" value="Thymidylate_kinase"/>
    <property type="match status" value="1"/>
</dbReference>
<evidence type="ECO:0000256" key="2">
    <source>
        <dbReference type="ARBA" id="ARBA00012980"/>
    </source>
</evidence>
<dbReference type="PATRIC" id="fig|42094.4.peg.694"/>
<evidence type="ECO:0000256" key="1">
    <source>
        <dbReference type="ARBA" id="ARBA00009776"/>
    </source>
</evidence>
<dbReference type="Proteomes" id="UP000032261">
    <property type="component" value="Chromosome"/>
</dbReference>
<comment type="catalytic activity">
    <reaction evidence="9 10">
        <text>dTMP + ATP = dTDP + ADP</text>
        <dbReference type="Rhea" id="RHEA:13517"/>
        <dbReference type="ChEBI" id="CHEBI:30616"/>
        <dbReference type="ChEBI" id="CHEBI:58369"/>
        <dbReference type="ChEBI" id="CHEBI:63528"/>
        <dbReference type="ChEBI" id="CHEBI:456216"/>
        <dbReference type="EC" id="2.7.4.9"/>
    </reaction>
</comment>
<keyword evidence="8 10" id="KW-0067">ATP-binding</keyword>
<dbReference type="GO" id="GO:0006233">
    <property type="term" value="P:dTDP biosynthetic process"/>
    <property type="evidence" value="ECO:0007669"/>
    <property type="project" value="InterPro"/>
</dbReference>
<reference evidence="12 13" key="1">
    <citation type="journal article" date="2015" name="Genome Announc.">
        <title>Genome Sequence of Ureaplasma diversum Strain ATCC 49782.</title>
        <authorList>
            <person name="Marques L.M."/>
            <person name="Guimaraes A.M."/>
            <person name="Martins H.B."/>
            <person name="Rezende I.S."/>
            <person name="Barbosa M.S."/>
            <person name="Campos G.B."/>
            <person name="do Nascimento N.C."/>
            <person name="Dos Santos A.P."/>
            <person name="Amorim A.T."/>
            <person name="Santos V.M."/>
            <person name="Messick J.B."/>
            <person name="Timenetsky J."/>
        </authorList>
    </citation>
    <scope>NUCLEOTIDE SEQUENCE [LARGE SCALE GENOMIC DNA]</scope>
    <source>
        <strain evidence="12 13">ATCC 49782</strain>
    </source>
</reference>
<dbReference type="GO" id="GO:0005829">
    <property type="term" value="C:cytosol"/>
    <property type="evidence" value="ECO:0007669"/>
    <property type="project" value="TreeGrafter"/>
</dbReference>
<sequence length="226" mass="26005">MLLNKKQTNKKPLFIVFEGIDGAGKSTVLYAVSKRLKAKTKRKIIITREPGGENCTSAESIRSLLLENIDNFAPTTCAYLYASSRNEHIQKVLKPNLVNDNVVICDRFIYSSYLYQGIAQNVGLENVRLINQAAVESINIDYVFYFDISYKNAMARIDRRIHTNSFDNQKKEFYFNLLKNYPKILYDPVYNHNAEIIMVNANLDFESVVNFIVKKIAKIIKQQENS</sequence>
<dbReference type="GO" id="GO:0005524">
    <property type="term" value="F:ATP binding"/>
    <property type="evidence" value="ECO:0007669"/>
    <property type="project" value="UniProtKB-UniRule"/>
</dbReference>
<feature type="binding site" evidence="10">
    <location>
        <begin position="19"/>
        <end position="26"/>
    </location>
    <ligand>
        <name>ATP</name>
        <dbReference type="ChEBI" id="CHEBI:30616"/>
    </ligand>
</feature>
<evidence type="ECO:0000256" key="10">
    <source>
        <dbReference type="HAMAP-Rule" id="MF_00165"/>
    </source>
</evidence>
<keyword evidence="5 10" id="KW-0545">Nucleotide biosynthesis</keyword>
<dbReference type="HOGENOM" id="CLU_049131_0_2_14"/>
<proteinExistence type="inferred from homology"/>
<evidence type="ECO:0000256" key="9">
    <source>
        <dbReference type="ARBA" id="ARBA00048743"/>
    </source>
</evidence>